<sequence length="119" mass="13280">MDNLILTYRHRILKAALLRHQRKTGSTCIVISLPKGGITTLELTEIVIDGLLVRFENIARKEHGSIDGDKAIRELYRNAVDVNGHGEYLTESGKLLVDELVAELVEHAKKTAAITQEHL</sequence>
<dbReference type="RefSeq" id="WP_090137640.1">
    <property type="nucleotide sequence ID" value="NZ_FMBC01000049.1"/>
</dbReference>
<accession>A0A1C4G233</accession>
<dbReference type="Proteomes" id="UP000198515">
    <property type="component" value="Unassembled WGS sequence"/>
</dbReference>
<dbReference type="EMBL" id="FMBC01000049">
    <property type="protein sequence ID" value="SCC62182.1"/>
    <property type="molecule type" value="Genomic_DNA"/>
</dbReference>
<name>A0A1C4G233_9ENTR</name>
<organism evidence="1 2">
    <name type="scientific">Kosakonia oryziphila</name>
    <dbReference type="NCBI Taxonomy" id="1005667"/>
    <lineage>
        <taxon>Bacteria</taxon>
        <taxon>Pseudomonadati</taxon>
        <taxon>Pseudomonadota</taxon>
        <taxon>Gammaproteobacteria</taxon>
        <taxon>Enterobacterales</taxon>
        <taxon>Enterobacteriaceae</taxon>
        <taxon>Kosakonia</taxon>
    </lineage>
</organism>
<reference evidence="2" key="1">
    <citation type="submission" date="2016-08" db="EMBL/GenBank/DDBJ databases">
        <authorList>
            <person name="Varghese N."/>
            <person name="Submissions Spin"/>
        </authorList>
    </citation>
    <scope>NUCLEOTIDE SEQUENCE [LARGE SCALE GENOMIC DNA]</scope>
    <source>
        <strain evidence="2">REICA_142</strain>
    </source>
</reference>
<protein>
    <submittedName>
        <fullName evidence="1">Uncharacterized protein</fullName>
    </submittedName>
</protein>
<dbReference type="OrthoDB" id="6624587at2"/>
<evidence type="ECO:0000313" key="1">
    <source>
        <dbReference type="EMBL" id="SCC62182.1"/>
    </source>
</evidence>
<proteinExistence type="predicted"/>
<dbReference type="AlphaFoldDB" id="A0A1C4G233"/>
<keyword evidence="2" id="KW-1185">Reference proteome</keyword>
<gene>
    <name evidence="1" type="ORF">GA0061070_104921</name>
</gene>
<evidence type="ECO:0000313" key="2">
    <source>
        <dbReference type="Proteomes" id="UP000198515"/>
    </source>
</evidence>